<name>A0A2U2AJC6_9GAMM</name>
<dbReference type="AlphaFoldDB" id="A0A2U2AJC6"/>
<accession>A0A2U2AJC6</accession>
<evidence type="ECO:0000313" key="2">
    <source>
        <dbReference type="Proteomes" id="UP000245059"/>
    </source>
</evidence>
<sequence length="85" mass="9835">MPAVRHFQHQDDIAKVAIFAGMQILEGCNGHLRQLINLYYFKKIRKLLAIEDLQLPACDLWKYAIVRTGSVQLFLSHFFISNNDS</sequence>
<dbReference type="Proteomes" id="UP000245059">
    <property type="component" value="Unassembled WGS sequence"/>
</dbReference>
<comment type="caution">
    <text evidence="1">The sequence shown here is derived from an EMBL/GenBank/DDBJ whole genome shotgun (WGS) entry which is preliminary data.</text>
</comment>
<proteinExistence type="predicted"/>
<gene>
    <name evidence="1" type="ORF">DC077_10525</name>
</gene>
<reference evidence="2" key="1">
    <citation type="submission" date="2018-05" db="EMBL/GenBank/DDBJ databases">
        <title>Ignatzschineria dubaiensis sp. nov., isolated from necrotic foot tissues of dromedaries (Camelus dromedarius) and associated maggots in Dubai, United Arab Emirates.</title>
        <authorList>
            <person name="Tsang C.C."/>
            <person name="Tang J.Y.M."/>
            <person name="Fong J.Y.H."/>
            <person name="Kinne J."/>
            <person name="Lee H.H."/>
            <person name="Joseph M."/>
            <person name="Jose S."/>
            <person name="Schuster R.K."/>
            <person name="Tang Y."/>
            <person name="Sivakumar S."/>
            <person name="Chen J.H.K."/>
            <person name="Teng J.L.L."/>
            <person name="Lau S.K.P."/>
            <person name="Wernery U."/>
            <person name="Woo P.C.Y."/>
        </authorList>
    </citation>
    <scope>NUCLEOTIDE SEQUENCE [LARGE SCALE GENOMIC DNA]</scope>
    <source>
        <strain evidence="2">UAE-HKU57</strain>
    </source>
</reference>
<protein>
    <submittedName>
        <fullName evidence="1">Uncharacterized protein</fullName>
    </submittedName>
</protein>
<dbReference type="EMBL" id="QEWW01000022">
    <property type="protein sequence ID" value="PWD82780.1"/>
    <property type="molecule type" value="Genomic_DNA"/>
</dbReference>
<organism evidence="1 2">
    <name type="scientific">Ignatzschineria cameli</name>
    <dbReference type="NCBI Taxonomy" id="2182793"/>
    <lineage>
        <taxon>Bacteria</taxon>
        <taxon>Pseudomonadati</taxon>
        <taxon>Pseudomonadota</taxon>
        <taxon>Gammaproteobacteria</taxon>
        <taxon>Cardiobacteriales</taxon>
        <taxon>Ignatzschineriaceae</taxon>
        <taxon>Ignatzschineria</taxon>
    </lineage>
</organism>
<evidence type="ECO:0000313" key="1">
    <source>
        <dbReference type="EMBL" id="PWD82780.1"/>
    </source>
</evidence>